<sequence length="231" mass="25952">MSHGFVVPAFVFQQMAVLEEWNAVADEWDERDGGRAQWVYHLVKKHVPITPDMTVLDFGCGTGLIADALRQDVKKVVGVDAAVCMVEVCEEKVELQKWKNVQVYRALLGDPSDEDTQEILRKYKDKFDVIIANSVLLSVIPETIGTTMSALGWLLKPNGYFCHTEKPGDEKGFTTEKAQIFYEKAGLEMVSTSVVTCDIQPASDVFFGIAQKRFGRKHCCEFEVPCIDYSE</sequence>
<dbReference type="SUPFAM" id="SSF53335">
    <property type="entry name" value="S-adenosyl-L-methionine-dependent methyltransferases"/>
    <property type="match status" value="1"/>
</dbReference>
<dbReference type="Gene3D" id="3.40.50.150">
    <property type="entry name" value="Vaccinia Virus protein VP39"/>
    <property type="match status" value="1"/>
</dbReference>
<comment type="caution">
    <text evidence="3">The sequence shown here is derived from an EMBL/GenBank/DDBJ whole genome shotgun (WGS) entry which is preliminary data.</text>
</comment>
<dbReference type="CDD" id="cd02440">
    <property type="entry name" value="AdoMet_MTases"/>
    <property type="match status" value="1"/>
</dbReference>
<dbReference type="InterPro" id="IPR025714">
    <property type="entry name" value="Methyltranfer_dom"/>
</dbReference>
<evidence type="ECO:0000259" key="2">
    <source>
        <dbReference type="Pfam" id="PF13847"/>
    </source>
</evidence>
<protein>
    <recommendedName>
        <fullName evidence="2">Methyltransferase domain-containing protein</fullName>
    </recommendedName>
</protein>
<accession>A0A1Z5KC39</accession>
<evidence type="ECO:0000256" key="1">
    <source>
        <dbReference type="ARBA" id="ARBA00022679"/>
    </source>
</evidence>
<dbReference type="Proteomes" id="UP000198406">
    <property type="component" value="Unassembled WGS sequence"/>
</dbReference>
<organism evidence="3 4">
    <name type="scientific">Fistulifera solaris</name>
    <name type="common">Oleaginous diatom</name>
    <dbReference type="NCBI Taxonomy" id="1519565"/>
    <lineage>
        <taxon>Eukaryota</taxon>
        <taxon>Sar</taxon>
        <taxon>Stramenopiles</taxon>
        <taxon>Ochrophyta</taxon>
        <taxon>Bacillariophyta</taxon>
        <taxon>Bacillariophyceae</taxon>
        <taxon>Bacillariophycidae</taxon>
        <taxon>Naviculales</taxon>
        <taxon>Naviculaceae</taxon>
        <taxon>Fistulifera</taxon>
    </lineage>
</organism>
<dbReference type="EMBL" id="BDSP01000204">
    <property type="protein sequence ID" value="GAX23860.1"/>
    <property type="molecule type" value="Genomic_DNA"/>
</dbReference>
<dbReference type="GO" id="GO:0016740">
    <property type="term" value="F:transferase activity"/>
    <property type="evidence" value="ECO:0007669"/>
    <property type="project" value="UniProtKB-KW"/>
</dbReference>
<evidence type="ECO:0000313" key="4">
    <source>
        <dbReference type="Proteomes" id="UP000198406"/>
    </source>
</evidence>
<dbReference type="Pfam" id="PF13847">
    <property type="entry name" value="Methyltransf_31"/>
    <property type="match status" value="1"/>
</dbReference>
<dbReference type="OrthoDB" id="66144at2759"/>
<reference evidence="3 4" key="1">
    <citation type="journal article" date="2015" name="Plant Cell">
        <title>Oil accumulation by the oleaginous diatom Fistulifera solaris as revealed by the genome and transcriptome.</title>
        <authorList>
            <person name="Tanaka T."/>
            <person name="Maeda Y."/>
            <person name="Veluchamy A."/>
            <person name="Tanaka M."/>
            <person name="Abida H."/>
            <person name="Marechal E."/>
            <person name="Bowler C."/>
            <person name="Muto M."/>
            <person name="Sunaga Y."/>
            <person name="Tanaka M."/>
            <person name="Yoshino T."/>
            <person name="Taniguchi T."/>
            <person name="Fukuda Y."/>
            <person name="Nemoto M."/>
            <person name="Matsumoto M."/>
            <person name="Wong P.S."/>
            <person name="Aburatani S."/>
            <person name="Fujibuchi W."/>
        </authorList>
    </citation>
    <scope>NUCLEOTIDE SEQUENCE [LARGE SCALE GENOMIC DNA]</scope>
    <source>
        <strain evidence="3 4">JPCC DA0580</strain>
    </source>
</reference>
<evidence type="ECO:0000313" key="3">
    <source>
        <dbReference type="EMBL" id="GAX23860.1"/>
    </source>
</evidence>
<dbReference type="InterPro" id="IPR029063">
    <property type="entry name" value="SAM-dependent_MTases_sf"/>
</dbReference>
<name>A0A1Z5KC39_FISSO</name>
<proteinExistence type="predicted"/>
<dbReference type="PANTHER" id="PTHR43861">
    <property type="entry name" value="TRANS-ACONITATE 2-METHYLTRANSFERASE-RELATED"/>
    <property type="match status" value="1"/>
</dbReference>
<keyword evidence="1" id="KW-0808">Transferase</keyword>
<gene>
    <name evidence="3" type="ORF">FisN_20Hu066</name>
</gene>
<dbReference type="InParanoid" id="A0A1Z5KC39"/>
<dbReference type="AlphaFoldDB" id="A0A1Z5KC39"/>
<keyword evidence="4" id="KW-1185">Reference proteome</keyword>
<dbReference type="PANTHER" id="PTHR43861:SF3">
    <property type="entry name" value="PUTATIVE (AFU_ORTHOLOGUE AFUA_2G14390)-RELATED"/>
    <property type="match status" value="1"/>
</dbReference>
<feature type="domain" description="Methyltransferase" evidence="2">
    <location>
        <begin position="50"/>
        <end position="164"/>
    </location>
</feature>